<dbReference type="Proteomes" id="UP001341840">
    <property type="component" value="Unassembled WGS sequence"/>
</dbReference>
<name>A0ABU6U3J6_9FABA</name>
<proteinExistence type="predicted"/>
<dbReference type="EMBL" id="JASCZI010103701">
    <property type="protein sequence ID" value="MED6154736.1"/>
    <property type="molecule type" value="Genomic_DNA"/>
</dbReference>
<evidence type="ECO:0000313" key="2">
    <source>
        <dbReference type="Proteomes" id="UP001341840"/>
    </source>
</evidence>
<keyword evidence="2" id="KW-1185">Reference proteome</keyword>
<organism evidence="1 2">
    <name type="scientific">Stylosanthes scabra</name>
    <dbReference type="NCBI Taxonomy" id="79078"/>
    <lineage>
        <taxon>Eukaryota</taxon>
        <taxon>Viridiplantae</taxon>
        <taxon>Streptophyta</taxon>
        <taxon>Embryophyta</taxon>
        <taxon>Tracheophyta</taxon>
        <taxon>Spermatophyta</taxon>
        <taxon>Magnoliopsida</taxon>
        <taxon>eudicotyledons</taxon>
        <taxon>Gunneridae</taxon>
        <taxon>Pentapetalae</taxon>
        <taxon>rosids</taxon>
        <taxon>fabids</taxon>
        <taxon>Fabales</taxon>
        <taxon>Fabaceae</taxon>
        <taxon>Papilionoideae</taxon>
        <taxon>50 kb inversion clade</taxon>
        <taxon>dalbergioids sensu lato</taxon>
        <taxon>Dalbergieae</taxon>
        <taxon>Pterocarpus clade</taxon>
        <taxon>Stylosanthes</taxon>
    </lineage>
</organism>
<reference evidence="1 2" key="1">
    <citation type="journal article" date="2023" name="Plants (Basel)">
        <title>Bridging the Gap: Combining Genomics and Transcriptomics Approaches to Understand Stylosanthes scabra, an Orphan Legume from the Brazilian Caatinga.</title>
        <authorList>
            <person name="Ferreira-Neto J.R.C."/>
            <person name="da Silva M.D."/>
            <person name="Binneck E."/>
            <person name="de Melo N.F."/>
            <person name="da Silva R.H."/>
            <person name="de Melo A.L.T.M."/>
            <person name="Pandolfi V."/>
            <person name="Bustamante F.O."/>
            <person name="Brasileiro-Vidal A.C."/>
            <person name="Benko-Iseppon A.M."/>
        </authorList>
    </citation>
    <scope>NUCLEOTIDE SEQUENCE [LARGE SCALE GENOMIC DNA]</scope>
    <source>
        <tissue evidence="1">Leaves</tissue>
    </source>
</reference>
<sequence>VECLCVGKKPSIPTLHLFRNRQARLHWLHNSGSPDHRPLGPTDALQRIAIPEDLLRLGTK</sequence>
<evidence type="ECO:0000313" key="1">
    <source>
        <dbReference type="EMBL" id="MED6154736.1"/>
    </source>
</evidence>
<feature type="non-terminal residue" evidence="1">
    <location>
        <position position="1"/>
    </location>
</feature>
<comment type="caution">
    <text evidence="1">The sequence shown here is derived from an EMBL/GenBank/DDBJ whole genome shotgun (WGS) entry which is preliminary data.</text>
</comment>
<accession>A0ABU6U3J6</accession>
<protein>
    <submittedName>
        <fullName evidence="1">Uncharacterized protein</fullName>
    </submittedName>
</protein>
<gene>
    <name evidence="1" type="ORF">PIB30_115611</name>
</gene>